<protein>
    <submittedName>
        <fullName evidence="1">Uncharacterized protein</fullName>
    </submittedName>
</protein>
<name>A0A6G0W7G9_9STRA</name>
<dbReference type="AlphaFoldDB" id="A0A6G0W7G9"/>
<evidence type="ECO:0000313" key="2">
    <source>
        <dbReference type="Proteomes" id="UP000481153"/>
    </source>
</evidence>
<comment type="caution">
    <text evidence="1">The sequence shown here is derived from an EMBL/GenBank/DDBJ whole genome shotgun (WGS) entry which is preliminary data.</text>
</comment>
<dbReference type="Proteomes" id="UP000481153">
    <property type="component" value="Unassembled WGS sequence"/>
</dbReference>
<reference evidence="1 2" key="1">
    <citation type="submission" date="2019-07" db="EMBL/GenBank/DDBJ databases">
        <title>Genomics analysis of Aphanomyces spp. identifies a new class of oomycete effector associated with host adaptation.</title>
        <authorList>
            <person name="Gaulin E."/>
        </authorList>
    </citation>
    <scope>NUCLEOTIDE SEQUENCE [LARGE SCALE GENOMIC DNA]</scope>
    <source>
        <strain evidence="1 2">ATCC 201684</strain>
    </source>
</reference>
<organism evidence="1 2">
    <name type="scientific">Aphanomyces euteiches</name>
    <dbReference type="NCBI Taxonomy" id="100861"/>
    <lineage>
        <taxon>Eukaryota</taxon>
        <taxon>Sar</taxon>
        <taxon>Stramenopiles</taxon>
        <taxon>Oomycota</taxon>
        <taxon>Saprolegniomycetes</taxon>
        <taxon>Saprolegniales</taxon>
        <taxon>Verrucalvaceae</taxon>
        <taxon>Aphanomyces</taxon>
    </lineage>
</organism>
<gene>
    <name evidence="1" type="ORF">Ae201684_018689</name>
</gene>
<keyword evidence="2" id="KW-1185">Reference proteome</keyword>
<evidence type="ECO:0000313" key="1">
    <source>
        <dbReference type="EMBL" id="KAF0722052.1"/>
    </source>
</evidence>
<accession>A0A6G0W7G9</accession>
<proteinExistence type="predicted"/>
<dbReference type="EMBL" id="VJMJ01000349">
    <property type="protein sequence ID" value="KAF0722052.1"/>
    <property type="molecule type" value="Genomic_DNA"/>
</dbReference>
<sequence>MSSSELVSTAFTSLKERYQTHMNPELGAFSTVHSPSSTLLFCIASLICQHLHNSIESTPPTLLSSSTCQQTLTPGARGPLNQASDCARGQTSFVVDAWFSYSFLNGLKSSYNLQNSLRTQLKPN</sequence>